<reference evidence="3 4" key="1">
    <citation type="submission" date="2024-04" db="EMBL/GenBank/DDBJ databases">
        <title>Phyllosticta paracitricarpa is synonymous to the EU quarantine fungus P. citricarpa based on phylogenomic analyses.</title>
        <authorList>
            <consortium name="Lawrence Berkeley National Laboratory"/>
            <person name="Van Ingen-Buijs V.A."/>
            <person name="Van Westerhoven A.C."/>
            <person name="Haridas S."/>
            <person name="Skiadas P."/>
            <person name="Martin F."/>
            <person name="Groenewald J.Z."/>
            <person name="Crous P.W."/>
            <person name="Seidl M.F."/>
        </authorList>
    </citation>
    <scope>NUCLEOTIDE SEQUENCE [LARGE SCALE GENOMIC DNA]</scope>
    <source>
        <strain evidence="3 4">CBS 123371</strain>
    </source>
</reference>
<accession>A0ABR1KPK4</accession>
<gene>
    <name evidence="3" type="ORF">IWZ03DRAFT_359430</name>
</gene>
<evidence type="ECO:0000313" key="4">
    <source>
        <dbReference type="Proteomes" id="UP001363622"/>
    </source>
</evidence>
<sequence>MKRLREADLNEAPDLSGLRGFDPADAWRDLPSTNPRPLKIRRRLKQQAPKVDQQLVQQPEHCAPQDDEPKSKRQVLEYRRPLDNGAFYAISEARWERLKAIGDKAAMRKYTHIGRIMEGEGQQTPTPCSNCVKAREECWVYKEDVRREQGLGSNQCARCRYKQHSCSLAKAVDAQQVEVEAGGWVLQKEYQVLERKCEQLQREMDELRAQTASRLASLEERLG</sequence>
<feature type="coiled-coil region" evidence="1">
    <location>
        <begin position="183"/>
        <end position="210"/>
    </location>
</feature>
<evidence type="ECO:0008006" key="5">
    <source>
        <dbReference type="Google" id="ProtNLM"/>
    </source>
</evidence>
<protein>
    <recommendedName>
        <fullName evidence="5">Zn(2)-C6 fungal-type domain-containing protein</fullName>
    </recommendedName>
</protein>
<dbReference type="Proteomes" id="UP001363622">
    <property type="component" value="Unassembled WGS sequence"/>
</dbReference>
<evidence type="ECO:0000256" key="1">
    <source>
        <dbReference type="SAM" id="Coils"/>
    </source>
</evidence>
<evidence type="ECO:0000256" key="2">
    <source>
        <dbReference type="SAM" id="MobiDB-lite"/>
    </source>
</evidence>
<evidence type="ECO:0000313" key="3">
    <source>
        <dbReference type="EMBL" id="KAK7517305.1"/>
    </source>
</evidence>
<keyword evidence="1" id="KW-0175">Coiled coil</keyword>
<feature type="compositionally biased region" description="Basic and acidic residues" evidence="2">
    <location>
        <begin position="63"/>
        <end position="74"/>
    </location>
</feature>
<name>A0ABR1KPK4_9PEZI</name>
<keyword evidence="4" id="KW-1185">Reference proteome</keyword>
<feature type="region of interest" description="Disordered" evidence="2">
    <location>
        <begin position="1"/>
        <end position="74"/>
    </location>
</feature>
<proteinExistence type="predicted"/>
<organism evidence="3 4">
    <name type="scientific">Phyllosticta citriasiana</name>
    <dbReference type="NCBI Taxonomy" id="595635"/>
    <lineage>
        <taxon>Eukaryota</taxon>
        <taxon>Fungi</taxon>
        <taxon>Dikarya</taxon>
        <taxon>Ascomycota</taxon>
        <taxon>Pezizomycotina</taxon>
        <taxon>Dothideomycetes</taxon>
        <taxon>Dothideomycetes incertae sedis</taxon>
        <taxon>Botryosphaeriales</taxon>
        <taxon>Phyllostictaceae</taxon>
        <taxon>Phyllosticta</taxon>
    </lineage>
</organism>
<dbReference type="EMBL" id="JBBPHU010000005">
    <property type="protein sequence ID" value="KAK7517305.1"/>
    <property type="molecule type" value="Genomic_DNA"/>
</dbReference>
<comment type="caution">
    <text evidence="3">The sequence shown here is derived from an EMBL/GenBank/DDBJ whole genome shotgun (WGS) entry which is preliminary data.</text>
</comment>